<dbReference type="GO" id="GO:0016757">
    <property type="term" value="F:glycosyltransferase activity"/>
    <property type="evidence" value="ECO:0007669"/>
    <property type="project" value="UniProtKB-KW"/>
</dbReference>
<dbReference type="EMBL" id="JBHSTE010000008">
    <property type="protein sequence ID" value="MFC6334891.1"/>
    <property type="molecule type" value="Genomic_DNA"/>
</dbReference>
<evidence type="ECO:0000256" key="2">
    <source>
        <dbReference type="ARBA" id="ARBA00022676"/>
    </source>
</evidence>
<dbReference type="PANTHER" id="PTHR43685:SF5">
    <property type="entry name" value="GLYCOSYLTRANSFERASE EPSE-RELATED"/>
    <property type="match status" value="1"/>
</dbReference>
<accession>A0ABW1VAK2</accession>
<dbReference type="InterPro" id="IPR029044">
    <property type="entry name" value="Nucleotide-diphossugar_trans"/>
</dbReference>
<feature type="domain" description="Glycosyltransferase 2-like" evidence="4">
    <location>
        <begin position="7"/>
        <end position="168"/>
    </location>
</feature>
<comment type="caution">
    <text evidence="5">The sequence shown here is derived from an EMBL/GenBank/DDBJ whole genome shotgun (WGS) entry which is preliminary data.</text>
</comment>
<evidence type="ECO:0000313" key="6">
    <source>
        <dbReference type="Proteomes" id="UP001596233"/>
    </source>
</evidence>
<dbReference type="EC" id="2.4.-.-" evidence="5"/>
<gene>
    <name evidence="5" type="ORF">ACFP56_19855</name>
</gene>
<dbReference type="InterPro" id="IPR050834">
    <property type="entry name" value="Glycosyltransf_2"/>
</dbReference>
<evidence type="ECO:0000259" key="4">
    <source>
        <dbReference type="Pfam" id="PF00535"/>
    </source>
</evidence>
<dbReference type="InterPro" id="IPR001173">
    <property type="entry name" value="Glyco_trans_2-like"/>
</dbReference>
<organism evidence="5 6">
    <name type="scientific">Paenibacillus septentrionalis</name>
    <dbReference type="NCBI Taxonomy" id="429342"/>
    <lineage>
        <taxon>Bacteria</taxon>
        <taxon>Bacillati</taxon>
        <taxon>Bacillota</taxon>
        <taxon>Bacilli</taxon>
        <taxon>Bacillales</taxon>
        <taxon>Paenibacillaceae</taxon>
        <taxon>Paenibacillus</taxon>
    </lineage>
</organism>
<proteinExistence type="inferred from homology"/>
<keyword evidence="6" id="KW-1185">Reference proteome</keyword>
<evidence type="ECO:0000256" key="1">
    <source>
        <dbReference type="ARBA" id="ARBA00006739"/>
    </source>
</evidence>
<dbReference type="Gene3D" id="3.90.550.10">
    <property type="entry name" value="Spore Coat Polysaccharide Biosynthesis Protein SpsA, Chain A"/>
    <property type="match status" value="1"/>
</dbReference>
<evidence type="ECO:0000313" key="5">
    <source>
        <dbReference type="EMBL" id="MFC6334891.1"/>
    </source>
</evidence>
<comment type="similarity">
    <text evidence="1">Belongs to the glycosyltransferase 2 family.</text>
</comment>
<dbReference type="Gene3D" id="3.40.50.720">
    <property type="entry name" value="NAD(P)-binding Rossmann-like Domain"/>
    <property type="match status" value="1"/>
</dbReference>
<keyword evidence="2 5" id="KW-0328">Glycosyltransferase</keyword>
<sequence length="334" mass="39252">MKVTALLSTFNNEKYINQTIDSVLSQSYEDFEFIIVNDGSTDATKELIQQYKDDRIRLINLPDNVGIARALNMGIQYCQGKYVIKIDGDDIQHPDRFYHQIKFMEENPELSLSKCKFEYFPDNKEIENSLRFANLIRYNQFHKNFPSDSQEISKWIKLYCCIVHSAMIIKTDVLKRYMYRDFVVGEDYDLFLRLDQEGHLMGHLEECLLRVRVSDRSITANFSADFFNIIGYQIKQPALEKFKQNQNIYIWGTGNYGRELINLLESKDWKIDGFIDSFIKEDTKLNDKPIINPEMLRNQNQIKIIIASSTGFFEIIDFLENIGYVSGEDFTMIR</sequence>
<evidence type="ECO:0000256" key="3">
    <source>
        <dbReference type="ARBA" id="ARBA00022679"/>
    </source>
</evidence>
<keyword evidence="3 5" id="KW-0808">Transferase</keyword>
<dbReference type="RefSeq" id="WP_379237891.1">
    <property type="nucleotide sequence ID" value="NZ_JBHSTE010000008.1"/>
</dbReference>
<dbReference type="PANTHER" id="PTHR43685">
    <property type="entry name" value="GLYCOSYLTRANSFERASE"/>
    <property type="match status" value="1"/>
</dbReference>
<dbReference type="Pfam" id="PF00535">
    <property type="entry name" value="Glycos_transf_2"/>
    <property type="match status" value="1"/>
</dbReference>
<reference evidence="6" key="1">
    <citation type="journal article" date="2019" name="Int. J. Syst. Evol. Microbiol.">
        <title>The Global Catalogue of Microorganisms (GCM) 10K type strain sequencing project: providing services to taxonomists for standard genome sequencing and annotation.</title>
        <authorList>
            <consortium name="The Broad Institute Genomics Platform"/>
            <consortium name="The Broad Institute Genome Sequencing Center for Infectious Disease"/>
            <person name="Wu L."/>
            <person name="Ma J."/>
        </authorList>
    </citation>
    <scope>NUCLEOTIDE SEQUENCE [LARGE SCALE GENOMIC DNA]</scope>
    <source>
        <strain evidence="6">PCU 280</strain>
    </source>
</reference>
<dbReference type="Proteomes" id="UP001596233">
    <property type="component" value="Unassembled WGS sequence"/>
</dbReference>
<dbReference type="SUPFAM" id="SSF53448">
    <property type="entry name" value="Nucleotide-diphospho-sugar transferases"/>
    <property type="match status" value="1"/>
</dbReference>
<protein>
    <submittedName>
        <fullName evidence="5">Glycosyltransferase</fullName>
        <ecNumber evidence="5">2.4.-.-</ecNumber>
    </submittedName>
</protein>
<name>A0ABW1VAK2_9BACL</name>